<protein>
    <submittedName>
        <fullName evidence="1">Uncharacterized protein</fullName>
    </submittedName>
</protein>
<keyword evidence="2" id="KW-1185">Reference proteome</keyword>
<sequence>MGLLLNRLDRAIAIAVYFSASGAFALKTSQVDFLRKSVPPHRSPKKEHADSAGQLLNAIVDINNWLLEATFAPEFYSWYREAMQRRLDLGSTIAIVNSSNGCGEPGMSFMKGFLLRSLKSSFWFKRKGLAYAHQIPSMPEKPKFFPSWIITNIDVLQSPTDAVVLCYRSSKPQGRSKFHGVDIPAVPLWETHTSQCSSGPAETQETENITHHLDETKVSDLRMGSVGSTNQATQAIETEAARTIQKHWRIYSKILHDKLYIQHDPLHRRISQILQDQEVSVKIDTDASQKCFRMVTFVLLELTTKTKYQINQMAAKLGVLFKMEEASMQNMERIFMAYDIVSDLRERLNAIEKKTELPSLGKLATGSLIIKEIMKNIRGGRLLSATVSSRASEVDVIIRG</sequence>
<evidence type="ECO:0000313" key="1">
    <source>
        <dbReference type="EMBL" id="KAK6353689.1"/>
    </source>
</evidence>
<organism evidence="1 2">
    <name type="scientific">Orbilia brochopaga</name>
    <dbReference type="NCBI Taxonomy" id="3140254"/>
    <lineage>
        <taxon>Eukaryota</taxon>
        <taxon>Fungi</taxon>
        <taxon>Dikarya</taxon>
        <taxon>Ascomycota</taxon>
        <taxon>Pezizomycotina</taxon>
        <taxon>Orbiliomycetes</taxon>
        <taxon>Orbiliales</taxon>
        <taxon>Orbiliaceae</taxon>
        <taxon>Orbilia</taxon>
    </lineage>
</organism>
<comment type="caution">
    <text evidence="1">The sequence shown here is derived from an EMBL/GenBank/DDBJ whole genome shotgun (WGS) entry which is preliminary data.</text>
</comment>
<dbReference type="Proteomes" id="UP001375240">
    <property type="component" value="Unassembled WGS sequence"/>
</dbReference>
<evidence type="ECO:0000313" key="2">
    <source>
        <dbReference type="Proteomes" id="UP001375240"/>
    </source>
</evidence>
<accession>A0AAV9V2N5</accession>
<name>A0AAV9V2N5_9PEZI</name>
<dbReference type="AlphaFoldDB" id="A0AAV9V2N5"/>
<gene>
    <name evidence="1" type="ORF">TWF696_005651</name>
</gene>
<reference evidence="1 2" key="1">
    <citation type="submission" date="2019-10" db="EMBL/GenBank/DDBJ databases">
        <authorList>
            <person name="Palmer J.M."/>
        </authorList>
    </citation>
    <scope>NUCLEOTIDE SEQUENCE [LARGE SCALE GENOMIC DNA]</scope>
    <source>
        <strain evidence="1 2">TWF696</strain>
    </source>
</reference>
<dbReference type="EMBL" id="JAVHNQ010000003">
    <property type="protein sequence ID" value="KAK6353689.1"/>
    <property type="molecule type" value="Genomic_DNA"/>
</dbReference>
<proteinExistence type="predicted"/>